<accession>A0A132C0A2</accession>
<dbReference type="InterPro" id="IPR020843">
    <property type="entry name" value="ER"/>
</dbReference>
<dbReference type="SMART" id="SM00829">
    <property type="entry name" value="PKS_ER"/>
    <property type="match status" value="1"/>
</dbReference>
<dbReference type="Gene3D" id="3.40.50.720">
    <property type="entry name" value="NAD(P)-binding Rossmann-like Domain"/>
    <property type="match status" value="1"/>
</dbReference>
<evidence type="ECO:0000256" key="1">
    <source>
        <dbReference type="ARBA" id="ARBA00022857"/>
    </source>
</evidence>
<gene>
    <name evidence="3" type="ORF">TRIHO_11840</name>
</gene>
<dbReference type="GO" id="GO:0004022">
    <property type="term" value="F:alcohol dehydrogenase (NAD+) activity"/>
    <property type="evidence" value="ECO:0007669"/>
    <property type="project" value="UniProtKB-EC"/>
</dbReference>
<organism evidence="3 4">
    <name type="scientific">Tritonibacter horizontis</name>
    <dbReference type="NCBI Taxonomy" id="1768241"/>
    <lineage>
        <taxon>Bacteria</taxon>
        <taxon>Pseudomonadati</taxon>
        <taxon>Pseudomonadota</taxon>
        <taxon>Alphaproteobacteria</taxon>
        <taxon>Rhodobacterales</taxon>
        <taxon>Paracoccaceae</taxon>
        <taxon>Tritonibacter</taxon>
    </lineage>
</organism>
<dbReference type="AlphaFoldDB" id="A0A132C0A2"/>
<name>A0A132C0A2_9RHOB</name>
<dbReference type="InterPro" id="IPR013154">
    <property type="entry name" value="ADH-like_N"/>
</dbReference>
<dbReference type="EC" id="1.1.1.1" evidence="3"/>
<dbReference type="Pfam" id="PF08240">
    <property type="entry name" value="ADH_N"/>
    <property type="match status" value="1"/>
</dbReference>
<comment type="caution">
    <text evidence="3">The sequence shown here is derived from an EMBL/GenBank/DDBJ whole genome shotgun (WGS) entry which is preliminary data.</text>
</comment>
<dbReference type="PANTHER" id="PTHR44154:SF1">
    <property type="entry name" value="QUINONE OXIDOREDUCTASE"/>
    <property type="match status" value="1"/>
</dbReference>
<dbReference type="Proteomes" id="UP000068382">
    <property type="component" value="Unassembled WGS sequence"/>
</dbReference>
<reference evidence="3 4" key="1">
    <citation type="submission" date="2015-12" db="EMBL/GenBank/DDBJ databases">
        <title>Genome sequence of the marine Rhodobacteraceae strain O3.65, Candidatus Tritonibacter horizontis.</title>
        <authorList>
            <person name="Poehlein A."/>
            <person name="Giebel H.A."/>
            <person name="Voget S."/>
            <person name="Brinkhoff T."/>
        </authorList>
    </citation>
    <scope>NUCLEOTIDE SEQUENCE [LARGE SCALE GENOMIC DNA]</scope>
    <source>
        <strain evidence="3 4">O3.65</strain>
    </source>
</reference>
<protein>
    <submittedName>
        <fullName evidence="3">Alcohol dehydrogenase</fullName>
        <ecNumber evidence="3">1.1.1.1</ecNumber>
    </submittedName>
</protein>
<dbReference type="OrthoDB" id="7355832at2"/>
<feature type="domain" description="Enoyl reductase (ER)" evidence="2">
    <location>
        <begin position="11"/>
        <end position="330"/>
    </location>
</feature>
<keyword evidence="3" id="KW-0560">Oxidoreductase</keyword>
<evidence type="ECO:0000259" key="2">
    <source>
        <dbReference type="SMART" id="SM00829"/>
    </source>
</evidence>
<sequence length="332" mass="33955">MKAVLNTARGAARETLILKEVATPTPGPGEVLVAIRAIGINPSDVKLRSGAQGPMIAEEVLVHNDGAGVIEAVGEGVGPARVGQRVWLYNVNRSNDGLGQGPLGTAAQYAIIPAHLAIELPEPASFEAGACLGVPAMTAHRALMFAGPVTGKTVLVTGGAGAVGHSAIQIAKAKGARVVATVSSDAKAEIARDAGADDVLNYKSAPLGEQLLALVGMGGIDHVVDVDIAAHMELYPQILTLNGAVGAYASASNLTPALPFYPLAFRNIHVQPVFVYSMSDAAKAEAIADINALLAAGQLTPRIDRHFALEDIVVAHETVEAGSLTGNAVLTT</sequence>
<keyword evidence="1" id="KW-0521">NADP</keyword>
<dbReference type="CDD" id="cd08253">
    <property type="entry name" value="zeta_crystallin"/>
    <property type="match status" value="1"/>
</dbReference>
<dbReference type="EMBL" id="LPUY01000038">
    <property type="protein sequence ID" value="KUP94003.1"/>
    <property type="molecule type" value="Genomic_DNA"/>
</dbReference>
<evidence type="ECO:0000313" key="4">
    <source>
        <dbReference type="Proteomes" id="UP000068382"/>
    </source>
</evidence>
<dbReference type="PATRIC" id="fig|1768241.3.peg.1233"/>
<dbReference type="RefSeq" id="WP_068241245.1">
    <property type="nucleotide sequence ID" value="NZ_LPUY01000038.1"/>
</dbReference>
<proteinExistence type="predicted"/>
<dbReference type="InterPro" id="IPR036291">
    <property type="entry name" value="NAD(P)-bd_dom_sf"/>
</dbReference>
<dbReference type="Gene3D" id="3.90.180.10">
    <property type="entry name" value="Medium-chain alcohol dehydrogenases, catalytic domain"/>
    <property type="match status" value="1"/>
</dbReference>
<dbReference type="InterPro" id="IPR013149">
    <property type="entry name" value="ADH-like_C"/>
</dbReference>
<evidence type="ECO:0000313" key="3">
    <source>
        <dbReference type="EMBL" id="KUP94003.1"/>
    </source>
</evidence>
<dbReference type="SUPFAM" id="SSF51735">
    <property type="entry name" value="NAD(P)-binding Rossmann-fold domains"/>
    <property type="match status" value="1"/>
</dbReference>
<dbReference type="Pfam" id="PF00107">
    <property type="entry name" value="ADH_zinc_N"/>
    <property type="match status" value="1"/>
</dbReference>
<keyword evidence="4" id="KW-1185">Reference proteome</keyword>
<dbReference type="InterPro" id="IPR011032">
    <property type="entry name" value="GroES-like_sf"/>
</dbReference>
<dbReference type="InterPro" id="IPR051603">
    <property type="entry name" value="Zinc-ADH_QOR/CCCR"/>
</dbReference>
<dbReference type="SUPFAM" id="SSF50129">
    <property type="entry name" value="GroES-like"/>
    <property type="match status" value="1"/>
</dbReference>
<dbReference type="PANTHER" id="PTHR44154">
    <property type="entry name" value="QUINONE OXIDOREDUCTASE"/>
    <property type="match status" value="1"/>
</dbReference>